<keyword evidence="3" id="KW-1185">Reference proteome</keyword>
<protein>
    <submittedName>
        <fullName evidence="2">Cupin</fullName>
    </submittedName>
</protein>
<name>A0A369TRF3_9RHOB</name>
<gene>
    <name evidence="2" type="ORF">DU478_04095</name>
</gene>
<comment type="caution">
    <text evidence="2">The sequence shown here is derived from an EMBL/GenBank/DDBJ whole genome shotgun (WGS) entry which is preliminary data.</text>
</comment>
<dbReference type="InterPro" id="IPR025979">
    <property type="entry name" value="ChrR-like_cupin_dom"/>
</dbReference>
<reference evidence="2 3" key="1">
    <citation type="submission" date="2018-07" db="EMBL/GenBank/DDBJ databases">
        <title>Thalassococcus profundi sp. nov., a marine bacterium isolated from deep seawater of Okinawa Trough.</title>
        <authorList>
            <person name="Yu M."/>
        </authorList>
    </citation>
    <scope>NUCLEOTIDE SEQUENCE [LARGE SCALE GENOMIC DNA]</scope>
    <source>
        <strain evidence="2 3">WRAS1</strain>
    </source>
</reference>
<dbReference type="EMBL" id="QPMK01000002">
    <property type="protein sequence ID" value="RDD67848.1"/>
    <property type="molecule type" value="Genomic_DNA"/>
</dbReference>
<feature type="domain" description="ChrR-like cupin" evidence="1">
    <location>
        <begin position="10"/>
        <end position="111"/>
    </location>
</feature>
<dbReference type="InterPro" id="IPR011051">
    <property type="entry name" value="RmlC_Cupin_sf"/>
</dbReference>
<dbReference type="Pfam" id="PF12973">
    <property type="entry name" value="Cupin_7"/>
    <property type="match status" value="2"/>
</dbReference>
<dbReference type="SUPFAM" id="SSF51182">
    <property type="entry name" value="RmlC-like cupins"/>
    <property type="match status" value="2"/>
</dbReference>
<dbReference type="CDD" id="cd20303">
    <property type="entry name" value="cupin_ChrR_1"/>
    <property type="match status" value="1"/>
</dbReference>
<dbReference type="AlphaFoldDB" id="A0A369TRF3"/>
<dbReference type="Proteomes" id="UP000253977">
    <property type="component" value="Unassembled WGS sequence"/>
</dbReference>
<accession>A0A369TRF3</accession>
<proteinExistence type="predicted"/>
<evidence type="ECO:0000313" key="3">
    <source>
        <dbReference type="Proteomes" id="UP000253977"/>
    </source>
</evidence>
<dbReference type="InterPro" id="IPR014710">
    <property type="entry name" value="RmlC-like_jellyroll"/>
</dbReference>
<dbReference type="RefSeq" id="WP_114509660.1">
    <property type="nucleotide sequence ID" value="NZ_QPMK01000002.1"/>
</dbReference>
<evidence type="ECO:0000313" key="2">
    <source>
        <dbReference type="EMBL" id="RDD67848.1"/>
    </source>
</evidence>
<dbReference type="OrthoDB" id="9801227at2"/>
<evidence type="ECO:0000259" key="1">
    <source>
        <dbReference type="Pfam" id="PF12973"/>
    </source>
</evidence>
<sequence length="219" mass="23751">MRINAEFSETVTLDTRAMDWVASPMAGVERKMLDRIGEEVARATSLVRYAPGSRFSSHTHGGGEEYLVVEGTFSDEHGDYPQGTYVRNPIGTKHAPHSDGGCTILVKLHQFEEDDTEQKQIDTTAADYRPTDTAGATYLPLHEHGAERVEMLRLAPGAALTRDVPPGGFEMLVTEGAVADGTTTFETGGWLRRNDGAAQTLQTDSGCTLFIKTGHLPAD</sequence>
<feature type="domain" description="ChrR-like cupin" evidence="1">
    <location>
        <begin position="118"/>
        <end position="216"/>
    </location>
</feature>
<dbReference type="Gene3D" id="2.60.120.10">
    <property type="entry name" value="Jelly Rolls"/>
    <property type="match status" value="1"/>
</dbReference>
<organism evidence="2 3">
    <name type="scientific">Thalassococcus profundi</name>
    <dbReference type="NCBI Taxonomy" id="2282382"/>
    <lineage>
        <taxon>Bacteria</taxon>
        <taxon>Pseudomonadati</taxon>
        <taxon>Pseudomonadota</taxon>
        <taxon>Alphaproteobacteria</taxon>
        <taxon>Rhodobacterales</taxon>
        <taxon>Roseobacteraceae</taxon>
        <taxon>Thalassococcus</taxon>
    </lineage>
</organism>